<accession>A0A9J6C0F9</accession>
<dbReference type="EMBL" id="JADBJN010000002">
    <property type="protein sequence ID" value="KAG5675636.1"/>
    <property type="molecule type" value="Genomic_DNA"/>
</dbReference>
<sequence length="150" mass="16150">MHEEAIAAAASSSSSKLTTNTDINIANANNTTPHQSNATIDHHFNQIENFDAADMPNQIVTSQTKIIITNSATAELKSCSGSSSGEISSIIINPNDSNTLYINTTTASCDDSKNITNFIQLTQSDQKEIELNEILTDNEKASEDGELIMK</sequence>
<comment type="caution">
    <text evidence="1">The sequence shown here is derived from an EMBL/GenBank/DDBJ whole genome shotgun (WGS) entry which is preliminary data.</text>
</comment>
<proteinExistence type="predicted"/>
<protein>
    <submittedName>
        <fullName evidence="1">Uncharacterized protein</fullName>
    </submittedName>
</protein>
<gene>
    <name evidence="1" type="ORF">PVAND_005524</name>
</gene>
<reference evidence="1" key="1">
    <citation type="submission" date="2021-03" db="EMBL/GenBank/DDBJ databases">
        <title>Chromosome level genome of the anhydrobiotic midge Polypedilum vanderplanki.</title>
        <authorList>
            <person name="Yoshida Y."/>
            <person name="Kikawada T."/>
            <person name="Gusev O."/>
        </authorList>
    </citation>
    <scope>NUCLEOTIDE SEQUENCE</scope>
    <source>
        <strain evidence="1">NIAS01</strain>
        <tissue evidence="1">Whole body or cell culture</tissue>
    </source>
</reference>
<name>A0A9J6C0F9_POLVA</name>
<organism evidence="1 2">
    <name type="scientific">Polypedilum vanderplanki</name>
    <name type="common">Sleeping chironomid midge</name>
    <dbReference type="NCBI Taxonomy" id="319348"/>
    <lineage>
        <taxon>Eukaryota</taxon>
        <taxon>Metazoa</taxon>
        <taxon>Ecdysozoa</taxon>
        <taxon>Arthropoda</taxon>
        <taxon>Hexapoda</taxon>
        <taxon>Insecta</taxon>
        <taxon>Pterygota</taxon>
        <taxon>Neoptera</taxon>
        <taxon>Endopterygota</taxon>
        <taxon>Diptera</taxon>
        <taxon>Nematocera</taxon>
        <taxon>Chironomoidea</taxon>
        <taxon>Chironomidae</taxon>
        <taxon>Chironominae</taxon>
        <taxon>Polypedilum</taxon>
        <taxon>Polypedilum</taxon>
    </lineage>
</organism>
<dbReference type="AlphaFoldDB" id="A0A9J6C0F9"/>
<evidence type="ECO:0000313" key="2">
    <source>
        <dbReference type="Proteomes" id="UP001107558"/>
    </source>
</evidence>
<keyword evidence="2" id="KW-1185">Reference proteome</keyword>
<evidence type="ECO:0000313" key="1">
    <source>
        <dbReference type="EMBL" id="KAG5675636.1"/>
    </source>
</evidence>
<dbReference type="Proteomes" id="UP001107558">
    <property type="component" value="Chromosome 2"/>
</dbReference>